<dbReference type="InterPro" id="IPR007627">
    <property type="entry name" value="RNA_pol_sigma70_r2"/>
</dbReference>
<evidence type="ECO:0000256" key="4">
    <source>
        <dbReference type="ARBA" id="ARBA00023125"/>
    </source>
</evidence>
<protein>
    <recommendedName>
        <fullName evidence="6">RNA polymerase sigma factor</fullName>
    </recommendedName>
</protein>
<name>A0A1W2FAD4_9SPHI</name>
<feature type="domain" description="RNA polymerase sigma-70 region 2" evidence="7">
    <location>
        <begin position="21"/>
        <end position="87"/>
    </location>
</feature>
<dbReference type="RefSeq" id="WP_084292600.1">
    <property type="nucleotide sequence ID" value="NZ_FWYB01000028.1"/>
</dbReference>
<keyword evidence="4 6" id="KW-0238">DNA-binding</keyword>
<dbReference type="Gene3D" id="1.10.1740.10">
    <property type="match status" value="1"/>
</dbReference>
<dbReference type="InterPro" id="IPR013324">
    <property type="entry name" value="RNA_pol_sigma_r3/r4-like"/>
</dbReference>
<dbReference type="EMBL" id="FWYB01000028">
    <property type="protein sequence ID" value="SMD18682.1"/>
    <property type="molecule type" value="Genomic_DNA"/>
</dbReference>
<sequence>MDNVYAEKVCRGDKDAFRYFIKKYKDMAFSLSVSIVKDEFIAEEVVQDSFVKVFNGMGSYNAASTFKTWFYRIVLNEAFQRRKKQKKDFLQFQPDYNEDITDESILFGLDKDEQIHNINEALKMLSDRESVVLRLFYLEEESIKDVCEITGWSESNTKVILHRARKSMLSALNKLKKLNR</sequence>
<dbReference type="AlphaFoldDB" id="A0A1W2FAD4"/>
<dbReference type="GO" id="GO:0006352">
    <property type="term" value="P:DNA-templated transcription initiation"/>
    <property type="evidence" value="ECO:0007669"/>
    <property type="project" value="InterPro"/>
</dbReference>
<evidence type="ECO:0000256" key="3">
    <source>
        <dbReference type="ARBA" id="ARBA00023082"/>
    </source>
</evidence>
<keyword evidence="3 6" id="KW-0731">Sigma factor</keyword>
<dbReference type="SUPFAM" id="SSF88946">
    <property type="entry name" value="Sigma2 domain of RNA polymerase sigma factors"/>
    <property type="match status" value="1"/>
</dbReference>
<dbReference type="InterPro" id="IPR013325">
    <property type="entry name" value="RNA_pol_sigma_r2"/>
</dbReference>
<dbReference type="NCBIfam" id="TIGR02937">
    <property type="entry name" value="sigma70-ECF"/>
    <property type="match status" value="1"/>
</dbReference>
<evidence type="ECO:0000256" key="5">
    <source>
        <dbReference type="ARBA" id="ARBA00023163"/>
    </source>
</evidence>
<comment type="similarity">
    <text evidence="1 6">Belongs to the sigma-70 factor family. ECF subfamily.</text>
</comment>
<keyword evidence="2 6" id="KW-0805">Transcription regulation</keyword>
<keyword evidence="5 6" id="KW-0804">Transcription</keyword>
<evidence type="ECO:0000256" key="2">
    <source>
        <dbReference type="ARBA" id="ARBA00023015"/>
    </source>
</evidence>
<dbReference type="STRING" id="475255.SAMN04488101_12814"/>
<dbReference type="PANTHER" id="PTHR43133:SF8">
    <property type="entry name" value="RNA POLYMERASE SIGMA FACTOR HI_1459-RELATED"/>
    <property type="match status" value="1"/>
</dbReference>
<dbReference type="SUPFAM" id="SSF88659">
    <property type="entry name" value="Sigma3 and sigma4 domains of RNA polymerase sigma factors"/>
    <property type="match status" value="1"/>
</dbReference>
<dbReference type="InterPro" id="IPR039425">
    <property type="entry name" value="RNA_pol_sigma-70-like"/>
</dbReference>
<evidence type="ECO:0000256" key="6">
    <source>
        <dbReference type="RuleBase" id="RU000716"/>
    </source>
</evidence>
<dbReference type="OrthoDB" id="9780326at2"/>
<dbReference type="CDD" id="cd06171">
    <property type="entry name" value="Sigma70_r4"/>
    <property type="match status" value="1"/>
</dbReference>
<gene>
    <name evidence="9" type="ORF">SAMN04488101_12814</name>
</gene>
<evidence type="ECO:0000313" key="10">
    <source>
        <dbReference type="Proteomes" id="UP000192678"/>
    </source>
</evidence>
<dbReference type="InterPro" id="IPR000838">
    <property type="entry name" value="RNA_pol_sigma70_ECF_CS"/>
</dbReference>
<dbReference type="InterPro" id="IPR014284">
    <property type="entry name" value="RNA_pol_sigma-70_dom"/>
</dbReference>
<dbReference type="PANTHER" id="PTHR43133">
    <property type="entry name" value="RNA POLYMERASE ECF-TYPE SIGMA FACTO"/>
    <property type="match status" value="1"/>
</dbReference>
<accession>A0A1W2FAD4</accession>
<dbReference type="Proteomes" id="UP000192678">
    <property type="component" value="Unassembled WGS sequence"/>
</dbReference>
<evidence type="ECO:0000313" key="9">
    <source>
        <dbReference type="EMBL" id="SMD18682.1"/>
    </source>
</evidence>
<reference evidence="9 10" key="1">
    <citation type="submission" date="2017-04" db="EMBL/GenBank/DDBJ databases">
        <authorList>
            <person name="Afonso C.L."/>
            <person name="Miller P.J."/>
            <person name="Scott M.A."/>
            <person name="Spackman E."/>
            <person name="Goraichik I."/>
            <person name="Dimitrov K.M."/>
            <person name="Suarez D.L."/>
            <person name="Swayne D.E."/>
        </authorList>
    </citation>
    <scope>NUCLEOTIDE SEQUENCE [LARGE SCALE GENOMIC DNA]</scope>
    <source>
        <strain evidence="9 10">DSM 19625</strain>
    </source>
</reference>
<dbReference type="PROSITE" id="PS01063">
    <property type="entry name" value="SIGMA70_ECF"/>
    <property type="match status" value="1"/>
</dbReference>
<dbReference type="InterPro" id="IPR036388">
    <property type="entry name" value="WH-like_DNA-bd_sf"/>
</dbReference>
<organism evidence="9 10">
    <name type="scientific">Pedobacter nyackensis</name>
    <dbReference type="NCBI Taxonomy" id="475255"/>
    <lineage>
        <taxon>Bacteria</taxon>
        <taxon>Pseudomonadati</taxon>
        <taxon>Bacteroidota</taxon>
        <taxon>Sphingobacteriia</taxon>
        <taxon>Sphingobacteriales</taxon>
        <taxon>Sphingobacteriaceae</taxon>
        <taxon>Pedobacter</taxon>
    </lineage>
</organism>
<keyword evidence="10" id="KW-1185">Reference proteome</keyword>
<proteinExistence type="inferred from homology"/>
<dbReference type="GO" id="GO:0003677">
    <property type="term" value="F:DNA binding"/>
    <property type="evidence" value="ECO:0007669"/>
    <property type="project" value="UniProtKB-KW"/>
</dbReference>
<dbReference type="GO" id="GO:0016987">
    <property type="term" value="F:sigma factor activity"/>
    <property type="evidence" value="ECO:0007669"/>
    <property type="project" value="UniProtKB-KW"/>
</dbReference>
<evidence type="ECO:0000259" key="7">
    <source>
        <dbReference type="Pfam" id="PF04542"/>
    </source>
</evidence>
<dbReference type="Pfam" id="PF04542">
    <property type="entry name" value="Sigma70_r2"/>
    <property type="match status" value="1"/>
</dbReference>
<dbReference type="Pfam" id="PF08281">
    <property type="entry name" value="Sigma70_r4_2"/>
    <property type="match status" value="1"/>
</dbReference>
<dbReference type="Gene3D" id="1.10.10.10">
    <property type="entry name" value="Winged helix-like DNA-binding domain superfamily/Winged helix DNA-binding domain"/>
    <property type="match status" value="1"/>
</dbReference>
<evidence type="ECO:0000256" key="1">
    <source>
        <dbReference type="ARBA" id="ARBA00010641"/>
    </source>
</evidence>
<evidence type="ECO:0000259" key="8">
    <source>
        <dbReference type="Pfam" id="PF08281"/>
    </source>
</evidence>
<dbReference type="InterPro" id="IPR013249">
    <property type="entry name" value="RNA_pol_sigma70_r4_t2"/>
</dbReference>
<feature type="domain" description="RNA polymerase sigma factor 70 region 4 type 2" evidence="8">
    <location>
        <begin position="117"/>
        <end position="168"/>
    </location>
</feature>